<organism evidence="2 3">
    <name type="scientific">Bradyrhizobium erythrophlei</name>
    <dbReference type="NCBI Taxonomy" id="1437360"/>
    <lineage>
        <taxon>Bacteria</taxon>
        <taxon>Pseudomonadati</taxon>
        <taxon>Pseudomonadota</taxon>
        <taxon>Alphaproteobacteria</taxon>
        <taxon>Hyphomicrobiales</taxon>
        <taxon>Nitrobacteraceae</taxon>
        <taxon>Bradyrhizobium</taxon>
    </lineage>
</organism>
<dbReference type="Pfam" id="PF12728">
    <property type="entry name" value="HTH_17"/>
    <property type="match status" value="1"/>
</dbReference>
<dbReference type="AlphaFoldDB" id="A0A1M5Y2K4"/>
<dbReference type="InterPro" id="IPR010093">
    <property type="entry name" value="SinI_DNA-bd"/>
</dbReference>
<dbReference type="EMBL" id="LT670817">
    <property type="protein sequence ID" value="SHI06267.1"/>
    <property type="molecule type" value="Genomic_DNA"/>
</dbReference>
<dbReference type="GO" id="GO:0003677">
    <property type="term" value="F:DNA binding"/>
    <property type="evidence" value="ECO:0007669"/>
    <property type="project" value="InterPro"/>
</dbReference>
<evidence type="ECO:0000313" key="2">
    <source>
        <dbReference type="EMBL" id="SHI06267.1"/>
    </source>
</evidence>
<evidence type="ECO:0000313" key="3">
    <source>
        <dbReference type="Proteomes" id="UP000189796"/>
    </source>
</evidence>
<feature type="domain" description="Helix-turn-helix" evidence="1">
    <location>
        <begin position="12"/>
        <end position="59"/>
    </location>
</feature>
<dbReference type="OrthoDB" id="194758at2"/>
<dbReference type="RefSeq" id="WP_079605974.1">
    <property type="nucleotide sequence ID" value="NZ_LT670817.1"/>
</dbReference>
<dbReference type="NCBIfam" id="TIGR01764">
    <property type="entry name" value="excise"/>
    <property type="match status" value="1"/>
</dbReference>
<proteinExistence type="predicted"/>
<dbReference type="Proteomes" id="UP000189796">
    <property type="component" value="Chromosome I"/>
</dbReference>
<accession>A0A1M5Y2K4</accession>
<gene>
    <name evidence="2" type="ORF">SAMN05443248_7862</name>
</gene>
<dbReference type="InterPro" id="IPR041657">
    <property type="entry name" value="HTH_17"/>
</dbReference>
<sequence>MSAQIIPSNCQTVEEVAEYLNVVPLTVRRLIKAKKLKASKVARRVRIRPADLEAYLDANPA</sequence>
<name>A0A1M5Y2K4_9BRAD</name>
<protein>
    <submittedName>
        <fullName evidence="2">DNA binding domain-containing protein, excisionase family</fullName>
    </submittedName>
</protein>
<reference evidence="2 3" key="1">
    <citation type="submission" date="2016-11" db="EMBL/GenBank/DDBJ databases">
        <authorList>
            <person name="Jaros S."/>
            <person name="Januszkiewicz K."/>
            <person name="Wedrychowicz H."/>
        </authorList>
    </citation>
    <scope>NUCLEOTIDE SEQUENCE [LARGE SCALE GENOMIC DNA]</scope>
    <source>
        <strain evidence="2 3">GAS138</strain>
    </source>
</reference>
<evidence type="ECO:0000259" key="1">
    <source>
        <dbReference type="Pfam" id="PF12728"/>
    </source>
</evidence>